<evidence type="ECO:0000256" key="1">
    <source>
        <dbReference type="ARBA" id="ARBA00003983"/>
    </source>
</evidence>
<feature type="domain" description="C2H2-type" evidence="13">
    <location>
        <begin position="107"/>
        <end position="134"/>
    </location>
</feature>
<dbReference type="InterPro" id="IPR013087">
    <property type="entry name" value="Znf_C2H2_type"/>
</dbReference>
<dbReference type="SMART" id="SM00355">
    <property type="entry name" value="ZnF_C2H2"/>
    <property type="match status" value="3"/>
</dbReference>
<evidence type="ECO:0000313" key="14">
    <source>
        <dbReference type="EMBL" id="CAG6734053.1"/>
    </source>
</evidence>
<dbReference type="Pfam" id="PF13909">
    <property type="entry name" value="zf-H2C2_5"/>
    <property type="match status" value="1"/>
</dbReference>
<evidence type="ECO:0000256" key="6">
    <source>
        <dbReference type="ARBA" id="ARBA00022723"/>
    </source>
</evidence>
<dbReference type="PROSITE" id="PS00028">
    <property type="entry name" value="ZINC_FINGER_C2H2_1"/>
    <property type="match status" value="1"/>
</dbReference>
<dbReference type="AlphaFoldDB" id="A0A8D9DYD0"/>
<keyword evidence="7" id="KW-0677">Repeat</keyword>
<dbReference type="Gene3D" id="3.30.160.60">
    <property type="entry name" value="Classic Zinc Finger"/>
    <property type="match status" value="3"/>
</dbReference>
<keyword evidence="9" id="KW-0862">Zinc</keyword>
<comment type="function">
    <text evidence="1">Gap class segmentation protein that controls development of head structures.</text>
</comment>
<dbReference type="InterPro" id="IPR050688">
    <property type="entry name" value="Zinc_finger/UBP_domain"/>
</dbReference>
<evidence type="ECO:0000256" key="12">
    <source>
        <dbReference type="PROSITE-ProRule" id="PRU00042"/>
    </source>
</evidence>
<reference evidence="14" key="1">
    <citation type="submission" date="2021-05" db="EMBL/GenBank/DDBJ databases">
        <authorList>
            <person name="Alioto T."/>
            <person name="Alioto T."/>
            <person name="Gomez Garrido J."/>
        </authorList>
    </citation>
    <scope>NUCLEOTIDE SEQUENCE</scope>
</reference>
<comment type="subcellular location">
    <subcellularLocation>
        <location evidence="2">Nucleus</location>
    </subcellularLocation>
</comment>
<proteinExistence type="inferred from homology"/>
<dbReference type="PROSITE" id="PS50157">
    <property type="entry name" value="ZINC_FINGER_C2H2_2"/>
    <property type="match status" value="3"/>
</dbReference>
<feature type="domain" description="C2H2-type" evidence="13">
    <location>
        <begin position="135"/>
        <end position="163"/>
    </location>
</feature>
<keyword evidence="5" id="KW-0217">Developmental protein</keyword>
<dbReference type="GO" id="GO:0008270">
    <property type="term" value="F:zinc ion binding"/>
    <property type="evidence" value="ECO:0007669"/>
    <property type="project" value="UniProtKB-KW"/>
</dbReference>
<dbReference type="PANTHER" id="PTHR24403:SF67">
    <property type="entry name" value="FI01116P-RELATED"/>
    <property type="match status" value="1"/>
</dbReference>
<dbReference type="FunFam" id="3.30.160.60:FF:002343">
    <property type="entry name" value="Zinc finger protein 33A"/>
    <property type="match status" value="1"/>
</dbReference>
<dbReference type="EMBL" id="HBUF01391620">
    <property type="protein sequence ID" value="CAG6734053.1"/>
    <property type="molecule type" value="Transcribed_RNA"/>
</dbReference>
<evidence type="ECO:0000256" key="5">
    <source>
        <dbReference type="ARBA" id="ARBA00022492"/>
    </source>
</evidence>
<dbReference type="FunFam" id="3.30.160.60:FF:000123">
    <property type="entry name" value="transcriptional repressor CTCF isoform X1"/>
    <property type="match status" value="1"/>
</dbReference>
<sequence length="166" mass="19848">MMFFQGHKYFFPLISIRIKLLQNILSITILVKLMIKRNIVRLCTHCRSEFSRQEEDILNHCKLCERAHPPERQDKSYKYVCFTCDYHTYIRTDMARHIRCHTGDKPYKCNFCPYSSKTNKNLVHHLKTHTGEKPFQCELCSYVCARKSHLKLHLKRKHSNKSKDSV</sequence>
<organism evidence="14">
    <name type="scientific">Cacopsylla melanoneura</name>
    <dbReference type="NCBI Taxonomy" id="428564"/>
    <lineage>
        <taxon>Eukaryota</taxon>
        <taxon>Metazoa</taxon>
        <taxon>Ecdysozoa</taxon>
        <taxon>Arthropoda</taxon>
        <taxon>Hexapoda</taxon>
        <taxon>Insecta</taxon>
        <taxon>Pterygota</taxon>
        <taxon>Neoptera</taxon>
        <taxon>Paraneoptera</taxon>
        <taxon>Hemiptera</taxon>
        <taxon>Sternorrhyncha</taxon>
        <taxon>Psylloidea</taxon>
        <taxon>Psyllidae</taxon>
        <taxon>Psyllinae</taxon>
        <taxon>Cacopsylla</taxon>
    </lineage>
</organism>
<evidence type="ECO:0000256" key="3">
    <source>
        <dbReference type="ARBA" id="ARBA00007746"/>
    </source>
</evidence>
<comment type="similarity">
    <text evidence="3">Belongs to the hunchback C2H2-type zinc-finger protein family.</text>
</comment>
<dbReference type="GO" id="GO:0005634">
    <property type="term" value="C:nucleus"/>
    <property type="evidence" value="ECO:0007669"/>
    <property type="project" value="UniProtKB-SubCell"/>
</dbReference>
<keyword evidence="10" id="KW-0238">DNA-binding</keyword>
<evidence type="ECO:0000256" key="11">
    <source>
        <dbReference type="ARBA" id="ARBA00023242"/>
    </source>
</evidence>
<dbReference type="SUPFAM" id="SSF57667">
    <property type="entry name" value="beta-beta-alpha zinc fingers"/>
    <property type="match status" value="2"/>
</dbReference>
<evidence type="ECO:0000256" key="8">
    <source>
        <dbReference type="ARBA" id="ARBA00022771"/>
    </source>
</evidence>
<dbReference type="PANTHER" id="PTHR24403">
    <property type="entry name" value="ZINC FINGER PROTEIN"/>
    <property type="match status" value="1"/>
</dbReference>
<keyword evidence="8 12" id="KW-0863">Zinc-finger</keyword>
<evidence type="ECO:0000256" key="7">
    <source>
        <dbReference type="ARBA" id="ARBA00022737"/>
    </source>
</evidence>
<evidence type="ECO:0000256" key="10">
    <source>
        <dbReference type="ARBA" id="ARBA00023125"/>
    </source>
</evidence>
<evidence type="ECO:0000256" key="2">
    <source>
        <dbReference type="ARBA" id="ARBA00004123"/>
    </source>
</evidence>
<feature type="domain" description="C2H2-type" evidence="13">
    <location>
        <begin position="79"/>
        <end position="106"/>
    </location>
</feature>
<dbReference type="GO" id="GO:0003677">
    <property type="term" value="F:DNA binding"/>
    <property type="evidence" value="ECO:0007669"/>
    <property type="project" value="UniProtKB-KW"/>
</dbReference>
<keyword evidence="5" id="KW-0302">Gap protein</keyword>
<dbReference type="InterPro" id="IPR036236">
    <property type="entry name" value="Znf_C2H2_sf"/>
</dbReference>
<protein>
    <recommendedName>
        <fullName evidence="4">Protein hunchback</fullName>
    </recommendedName>
</protein>
<evidence type="ECO:0000259" key="13">
    <source>
        <dbReference type="PROSITE" id="PS50157"/>
    </source>
</evidence>
<dbReference type="GO" id="GO:0035282">
    <property type="term" value="P:segmentation"/>
    <property type="evidence" value="ECO:0007669"/>
    <property type="project" value="UniProtKB-KW"/>
</dbReference>
<keyword evidence="6" id="KW-0479">Metal-binding</keyword>
<dbReference type="GO" id="GO:0045944">
    <property type="term" value="P:positive regulation of transcription by RNA polymerase II"/>
    <property type="evidence" value="ECO:0007669"/>
    <property type="project" value="TreeGrafter"/>
</dbReference>
<accession>A0A8D9DYD0</accession>
<evidence type="ECO:0000256" key="4">
    <source>
        <dbReference type="ARBA" id="ARBA00013638"/>
    </source>
</evidence>
<evidence type="ECO:0000256" key="9">
    <source>
        <dbReference type="ARBA" id="ARBA00022833"/>
    </source>
</evidence>
<keyword evidence="11" id="KW-0539">Nucleus</keyword>
<name>A0A8D9DYD0_9HEMI</name>